<dbReference type="GO" id="GO:0004674">
    <property type="term" value="F:protein serine/threonine kinase activity"/>
    <property type="evidence" value="ECO:0007669"/>
    <property type="project" value="UniProtKB-KW"/>
</dbReference>
<name>A0A7G2E374_ARATH</name>
<dbReference type="GO" id="GO:0005524">
    <property type="term" value="F:ATP binding"/>
    <property type="evidence" value="ECO:0007669"/>
    <property type="project" value="UniProtKB-UniRule"/>
</dbReference>
<dbReference type="InterPro" id="IPR011009">
    <property type="entry name" value="Kinase-like_dom_sf"/>
</dbReference>
<proteinExistence type="predicted"/>
<feature type="region of interest" description="Disordered" evidence="7">
    <location>
        <begin position="157"/>
        <end position="187"/>
    </location>
</feature>
<dbReference type="PROSITE" id="PS50011">
    <property type="entry name" value="PROTEIN_KINASE_DOM"/>
    <property type="match status" value="1"/>
</dbReference>
<evidence type="ECO:0000256" key="1">
    <source>
        <dbReference type="ARBA" id="ARBA00022527"/>
    </source>
</evidence>
<dbReference type="FunFam" id="3.30.200.20:FF:000420">
    <property type="entry name" value="Putative receptor-like protein kinase"/>
    <property type="match status" value="1"/>
</dbReference>
<dbReference type="Pfam" id="PF00069">
    <property type="entry name" value="Pkinase"/>
    <property type="match status" value="1"/>
</dbReference>
<feature type="domain" description="Protein kinase" evidence="9">
    <location>
        <begin position="271"/>
        <end position="540"/>
    </location>
</feature>
<keyword evidence="5 6" id="KW-0067">ATP-binding</keyword>
<feature type="region of interest" description="Disordered" evidence="7">
    <location>
        <begin position="537"/>
        <end position="567"/>
    </location>
</feature>
<keyword evidence="8" id="KW-0472">Membrane</keyword>
<feature type="compositionally biased region" description="Polar residues" evidence="7">
    <location>
        <begin position="168"/>
        <end position="187"/>
    </location>
</feature>
<dbReference type="Gene3D" id="3.30.200.20">
    <property type="entry name" value="Phosphorylase Kinase, domain 1"/>
    <property type="match status" value="1"/>
</dbReference>
<feature type="compositionally biased region" description="Low complexity" evidence="7">
    <location>
        <begin position="544"/>
        <end position="556"/>
    </location>
</feature>
<keyword evidence="4" id="KW-0418">Kinase</keyword>
<evidence type="ECO:0000256" key="4">
    <source>
        <dbReference type="ARBA" id="ARBA00022777"/>
    </source>
</evidence>
<dbReference type="InterPro" id="IPR008271">
    <property type="entry name" value="Ser/Thr_kinase_AS"/>
</dbReference>
<dbReference type="EMBL" id="LR881466">
    <property type="protein sequence ID" value="CAD5315069.1"/>
    <property type="molecule type" value="Genomic_DNA"/>
</dbReference>
<keyword evidence="8" id="KW-0812">Transmembrane</keyword>
<dbReference type="PANTHER" id="PTHR47989:SF36">
    <property type="entry name" value="PROTEIN KINASE DOMAIN-CONTAINING PROTEIN"/>
    <property type="match status" value="1"/>
</dbReference>
<protein>
    <submittedName>
        <fullName evidence="10">(thale cress) hypothetical protein</fullName>
    </submittedName>
</protein>
<dbReference type="InterPro" id="IPR043891">
    <property type="entry name" value="SPARK"/>
</dbReference>
<feature type="binding site" evidence="6">
    <location>
        <position position="300"/>
    </location>
    <ligand>
        <name>ATP</name>
        <dbReference type="ChEBI" id="CHEBI:30616"/>
    </ligand>
</feature>
<dbReference type="Gene3D" id="1.10.510.10">
    <property type="entry name" value="Transferase(Phosphotransferase) domain 1"/>
    <property type="match status" value="1"/>
</dbReference>
<dbReference type="AlphaFoldDB" id="A0A7G2E374"/>
<evidence type="ECO:0000256" key="8">
    <source>
        <dbReference type="SAM" id="Phobius"/>
    </source>
</evidence>
<keyword evidence="8" id="KW-1133">Transmembrane helix</keyword>
<evidence type="ECO:0000259" key="9">
    <source>
        <dbReference type="PROSITE" id="PS50011"/>
    </source>
</evidence>
<evidence type="ECO:0000313" key="10">
    <source>
        <dbReference type="EMBL" id="CAD5315069.1"/>
    </source>
</evidence>
<dbReference type="Proteomes" id="UP000516314">
    <property type="component" value="Chromosome 1"/>
</dbReference>
<evidence type="ECO:0000256" key="2">
    <source>
        <dbReference type="ARBA" id="ARBA00022679"/>
    </source>
</evidence>
<keyword evidence="2" id="KW-0808">Transferase</keyword>
<evidence type="ECO:0000256" key="7">
    <source>
        <dbReference type="SAM" id="MobiDB-lite"/>
    </source>
</evidence>
<dbReference type="InterPro" id="IPR017441">
    <property type="entry name" value="Protein_kinase_ATP_BS"/>
</dbReference>
<organism evidence="10 11">
    <name type="scientific">Arabidopsis thaliana</name>
    <name type="common">Mouse-ear cress</name>
    <dbReference type="NCBI Taxonomy" id="3702"/>
    <lineage>
        <taxon>Eukaryota</taxon>
        <taxon>Viridiplantae</taxon>
        <taxon>Streptophyta</taxon>
        <taxon>Embryophyta</taxon>
        <taxon>Tracheophyta</taxon>
        <taxon>Spermatophyta</taxon>
        <taxon>Magnoliopsida</taxon>
        <taxon>eudicotyledons</taxon>
        <taxon>Gunneridae</taxon>
        <taxon>Pentapetalae</taxon>
        <taxon>rosids</taxon>
        <taxon>malvids</taxon>
        <taxon>Brassicales</taxon>
        <taxon>Brassicaceae</taxon>
        <taxon>Camelineae</taxon>
        <taxon>Arabidopsis</taxon>
    </lineage>
</organism>
<evidence type="ECO:0000256" key="6">
    <source>
        <dbReference type="PROSITE-ProRule" id="PRU10141"/>
    </source>
</evidence>
<dbReference type="CDD" id="cd14066">
    <property type="entry name" value="STKc_IRAK"/>
    <property type="match status" value="1"/>
</dbReference>
<reference evidence="10 11" key="1">
    <citation type="submission" date="2020-09" db="EMBL/GenBank/DDBJ databases">
        <authorList>
            <person name="Ashkenazy H."/>
        </authorList>
    </citation>
    <scope>NUCLEOTIDE SEQUENCE [LARGE SCALE GENOMIC DNA]</scope>
    <source>
        <strain evidence="11">cv. Cdm-0</strain>
    </source>
</reference>
<dbReference type="InterPro" id="IPR000719">
    <property type="entry name" value="Prot_kinase_dom"/>
</dbReference>
<evidence type="ECO:0000313" key="11">
    <source>
        <dbReference type="Proteomes" id="UP000516314"/>
    </source>
</evidence>
<feature type="transmembrane region" description="Helical" evidence="8">
    <location>
        <begin position="196"/>
        <end position="219"/>
    </location>
</feature>
<keyword evidence="1" id="KW-0723">Serine/threonine-protein kinase</keyword>
<dbReference type="PANTHER" id="PTHR47989">
    <property type="entry name" value="OS01G0750732 PROTEIN"/>
    <property type="match status" value="1"/>
</dbReference>
<dbReference type="PROSITE" id="PS00107">
    <property type="entry name" value="PROTEIN_KINASE_ATP"/>
    <property type="match status" value="1"/>
</dbReference>
<evidence type="ECO:0000256" key="5">
    <source>
        <dbReference type="ARBA" id="ARBA00022840"/>
    </source>
</evidence>
<evidence type="ECO:0000256" key="3">
    <source>
        <dbReference type="ARBA" id="ARBA00022741"/>
    </source>
</evidence>
<keyword evidence="3 6" id="KW-0547">Nucleotide-binding</keyword>
<dbReference type="SUPFAM" id="SSF56112">
    <property type="entry name" value="Protein kinase-like (PK-like)"/>
    <property type="match status" value="1"/>
</dbReference>
<dbReference type="PROSITE" id="PS00108">
    <property type="entry name" value="PROTEIN_KINASE_ST"/>
    <property type="match status" value="1"/>
</dbReference>
<dbReference type="SMART" id="SM00220">
    <property type="entry name" value="S_TKc"/>
    <property type="match status" value="1"/>
</dbReference>
<gene>
    <name evidence="10" type="ORF">AT9943_LOCUS3466</name>
</gene>
<sequence>MNAFVAVSVARYANLSTNLGVTSDLSETCIASISRAMEGYGVSRNATSFCGLGTKILVKYDCDGRTTVTQMHQSPGFGHVSRNCRLPFSPGHQCRKCLNSGITYLRNLIGAETNNITLSTCRDATYATLASRIDDTSALELLSCFFQVTELNIPSESFSPVASPEPSPSTVGGISPSNSDSQMTTSRSTNPYHLTMVPTIGIVVTAVALTMLVVLVILIRRKNRELDESESLDRKSTKSVPSSLPVFKIHEDDSSSAFRKFSYKEMTNATNDFNTVIGQGGFGTVYKAEFNDGLIAAVKKMNKVSEQAEQDFCREIGLLAKLHHRNLVALKGFCINKKERFLVYDYMKNGSLKDHLHAIGKPPPSWGTRMKIAIDVANALEYLHFYCDPPLCHRDIKSSNILLDENFVAKVCNFGLAHSSRDGSVCFEPVNTDIRGTPGYVDPEYVVTQELTEKSDVYSYGVVLLELITGRRAVDEVVTVVRLCTEKEGRSRPSIKQVLRLLCESCDPVHSAFAKAVEEEIGWDSRKRSNLRIQRGDSRIFGPSSSTTSRSHYSRSLPHSPINGFSF</sequence>
<accession>A0A7G2E374</accession>
<dbReference type="Pfam" id="PF19160">
    <property type="entry name" value="SPARK"/>
    <property type="match status" value="1"/>
</dbReference>